<sequence>MRTGIEVIRLSSVKIQPEEIANFCREFFNREVSGVEYPAGKDRKTVIVHLPDRSIVVSKRASASRAKLEASVLEKLSSTGFVPSLVGRRRDILAQELICGNRLSHELERAYANNRERLLIQSGSTLLDLQEAGKQVGLNKYAPLIGDRDGWFLDFAKSPLRLAKLVNAPVPNYDAEALAKRISPKDLTFVKWDARPGNALFTPKGKVSWFDWEHCGCGSPEDDLVWLLADEWTPINKPAEEFLLQKIAQENSSSLDELSARFRSKAILHSAVRLALIFSRKGSGPWWNVKSAMMADRVGVSLPHVRRLCRRASGWSASLEGSVNLAELFTATEEYASSL</sequence>
<organism evidence="2 3">
    <name type="scientific">Parasedimentitalea maritima</name>
    <dbReference type="NCBI Taxonomy" id="2578117"/>
    <lineage>
        <taxon>Bacteria</taxon>
        <taxon>Pseudomonadati</taxon>
        <taxon>Pseudomonadota</taxon>
        <taxon>Alphaproteobacteria</taxon>
        <taxon>Rhodobacterales</taxon>
        <taxon>Paracoccaceae</taxon>
        <taxon>Parasedimentitalea</taxon>
    </lineage>
</organism>
<protein>
    <recommendedName>
        <fullName evidence="1">Aminoglycoside phosphotransferase domain-containing protein</fullName>
    </recommendedName>
</protein>
<dbReference type="InterPro" id="IPR011009">
    <property type="entry name" value="Kinase-like_dom_sf"/>
</dbReference>
<dbReference type="Proteomes" id="UP000305041">
    <property type="component" value="Unassembled WGS sequence"/>
</dbReference>
<accession>A0ABY2UN83</accession>
<dbReference type="Pfam" id="PF01636">
    <property type="entry name" value="APH"/>
    <property type="match status" value="1"/>
</dbReference>
<proteinExistence type="predicted"/>
<dbReference type="InterPro" id="IPR002575">
    <property type="entry name" value="Aminoglycoside_PTrfase"/>
</dbReference>
<evidence type="ECO:0000313" key="2">
    <source>
        <dbReference type="EMBL" id="TLP54979.1"/>
    </source>
</evidence>
<gene>
    <name evidence="2" type="ORF">FEE96_23135</name>
</gene>
<evidence type="ECO:0000259" key="1">
    <source>
        <dbReference type="Pfam" id="PF01636"/>
    </source>
</evidence>
<dbReference type="SUPFAM" id="SSF56112">
    <property type="entry name" value="Protein kinase-like (PK-like)"/>
    <property type="match status" value="1"/>
</dbReference>
<reference evidence="2 3" key="1">
    <citation type="submission" date="2019-05" db="EMBL/GenBank/DDBJ databases">
        <title>Draft genome sequence of Pelagicola sp. DSW4-44.</title>
        <authorList>
            <person name="Oh J."/>
        </authorList>
    </citation>
    <scope>NUCLEOTIDE SEQUENCE [LARGE SCALE GENOMIC DNA]</scope>
    <source>
        <strain evidence="2 3">DSW4-44</strain>
    </source>
</reference>
<name>A0ABY2UN83_9RHOB</name>
<keyword evidence="3" id="KW-1185">Reference proteome</keyword>
<feature type="domain" description="Aminoglycoside phosphotransferase" evidence="1">
    <location>
        <begin position="38"/>
        <end position="235"/>
    </location>
</feature>
<comment type="caution">
    <text evidence="2">The sequence shown here is derived from an EMBL/GenBank/DDBJ whole genome shotgun (WGS) entry which is preliminary data.</text>
</comment>
<dbReference type="EMBL" id="VAUA01000017">
    <property type="protein sequence ID" value="TLP54979.1"/>
    <property type="molecule type" value="Genomic_DNA"/>
</dbReference>
<dbReference type="Gene3D" id="3.90.1200.10">
    <property type="match status" value="1"/>
</dbReference>
<evidence type="ECO:0000313" key="3">
    <source>
        <dbReference type="Proteomes" id="UP000305041"/>
    </source>
</evidence>